<proteinExistence type="predicted"/>
<evidence type="ECO:0000313" key="2">
    <source>
        <dbReference type="Proteomes" id="UP000318065"/>
    </source>
</evidence>
<reference evidence="1" key="1">
    <citation type="journal article" date="2019" name="Microbiol. Resour. Announc.">
        <title>Complete Genome Sequence of Rubrobacter xylanophilus Strain AA3-22, Isolated from Arima Onsen in Japan.</title>
        <authorList>
            <person name="Tomariguchi N."/>
            <person name="Miyazaki K."/>
        </authorList>
    </citation>
    <scope>NUCLEOTIDE SEQUENCE [LARGE SCALE GENOMIC DNA]</scope>
    <source>
        <strain evidence="1">AA3-22</strain>
    </source>
</reference>
<name>A0A510HES0_9ACTN</name>
<dbReference type="AlphaFoldDB" id="A0A510HES0"/>
<organism evidence="1 2">
    <name type="scientific">Rubrobacter xylanophilus</name>
    <dbReference type="NCBI Taxonomy" id="49319"/>
    <lineage>
        <taxon>Bacteria</taxon>
        <taxon>Bacillati</taxon>
        <taxon>Actinomycetota</taxon>
        <taxon>Rubrobacteria</taxon>
        <taxon>Rubrobacterales</taxon>
        <taxon>Rubrobacteraceae</taxon>
        <taxon>Rubrobacter</taxon>
    </lineage>
</organism>
<sequence length="72" mass="8394">MSGDPLRRRLERLELRLLRGEQSAALSLGKPAAEIEEEWERFIAERSERTGKSREDIEAELAEELKKLGMRR</sequence>
<evidence type="ECO:0000313" key="1">
    <source>
        <dbReference type="EMBL" id="BBL78439.1"/>
    </source>
</evidence>
<gene>
    <name evidence="1" type="ORF">RxyAA322_02930</name>
</gene>
<dbReference type="EMBL" id="AP019791">
    <property type="protein sequence ID" value="BBL78439.1"/>
    <property type="molecule type" value="Genomic_DNA"/>
</dbReference>
<keyword evidence="2" id="KW-1185">Reference proteome</keyword>
<dbReference type="Proteomes" id="UP000318065">
    <property type="component" value="Chromosome"/>
</dbReference>
<accession>A0A510HES0</accession>
<dbReference type="RefSeq" id="WP_143526584.1">
    <property type="nucleotide sequence ID" value="NZ_AP019791.1"/>
</dbReference>
<protein>
    <submittedName>
        <fullName evidence="1">Uncharacterized protein</fullName>
    </submittedName>
</protein>